<dbReference type="OrthoDB" id="2471334at2"/>
<evidence type="ECO:0000313" key="1">
    <source>
        <dbReference type="EMBL" id="EMT51110.1"/>
    </source>
</evidence>
<dbReference type="RefSeq" id="WP_003390294.1">
    <property type="nucleotide sequence ID" value="NZ_APBN01000010.1"/>
</dbReference>
<gene>
    <name evidence="1" type="ORF">I532_19377</name>
</gene>
<evidence type="ECO:0000313" key="2">
    <source>
        <dbReference type="Proteomes" id="UP000012081"/>
    </source>
</evidence>
<name>M8E6Q8_9BACL</name>
<evidence type="ECO:0008006" key="3">
    <source>
        <dbReference type="Google" id="ProtNLM"/>
    </source>
</evidence>
<reference evidence="1 2" key="1">
    <citation type="submission" date="2013-03" db="EMBL/GenBank/DDBJ databases">
        <title>Assembly of a new bacterial strain Brevibacillus borstelensis AK1.</title>
        <authorList>
            <person name="Rajan I."/>
            <person name="PoliReddy D."/>
            <person name="Sugumar T."/>
            <person name="Rathinam K."/>
            <person name="Alqarawi S."/>
            <person name="Khalil A.B."/>
            <person name="Sivakumar N."/>
        </authorList>
    </citation>
    <scope>NUCLEOTIDE SEQUENCE [LARGE SCALE GENOMIC DNA]</scope>
    <source>
        <strain evidence="1 2">AK1</strain>
    </source>
</reference>
<comment type="caution">
    <text evidence="1">The sequence shown here is derived from an EMBL/GenBank/DDBJ whole genome shotgun (WGS) entry which is preliminary data.</text>
</comment>
<dbReference type="PROSITE" id="PS51257">
    <property type="entry name" value="PROKAR_LIPOPROTEIN"/>
    <property type="match status" value="1"/>
</dbReference>
<organism evidence="1 2">
    <name type="scientific">Brevibacillus borstelensis AK1</name>
    <dbReference type="NCBI Taxonomy" id="1300222"/>
    <lineage>
        <taxon>Bacteria</taxon>
        <taxon>Bacillati</taxon>
        <taxon>Bacillota</taxon>
        <taxon>Bacilli</taxon>
        <taxon>Bacillales</taxon>
        <taxon>Paenibacillaceae</taxon>
        <taxon>Brevibacillus</taxon>
    </lineage>
</organism>
<sequence length="190" mass="21847">MEIGKRVHVKYLMFLSIILLLISCQSNHVSSNSTVIDIDKFNKRYLDIKTNFSLDGYIEITEDWAITNLVRKFKDSSDSEHSLFQENNKTLVYKNESEGIVVMVGLSPGIEEKFQWKNALSYSSGFYNATNEDSGITKGYSEIYPNTDFLIYNFSGKELNASIVLIADHSRDLHNTEFLPEFIKYLENIN</sequence>
<dbReference type="AlphaFoldDB" id="M8E6Q8"/>
<protein>
    <recommendedName>
        <fullName evidence="3">Lipoprotein</fullName>
    </recommendedName>
</protein>
<proteinExistence type="predicted"/>
<dbReference type="Proteomes" id="UP000012081">
    <property type="component" value="Unassembled WGS sequence"/>
</dbReference>
<accession>M8E6Q8</accession>
<keyword evidence="2" id="KW-1185">Reference proteome</keyword>
<dbReference type="EMBL" id="APBN01000010">
    <property type="protein sequence ID" value="EMT51110.1"/>
    <property type="molecule type" value="Genomic_DNA"/>
</dbReference>